<keyword evidence="1" id="KW-1133">Transmembrane helix</keyword>
<keyword evidence="1" id="KW-0812">Transmembrane</keyword>
<proteinExistence type="predicted"/>
<dbReference type="Proteomes" id="UP000607281">
    <property type="component" value="Unassembled WGS sequence"/>
</dbReference>
<keyword evidence="3" id="KW-1185">Reference proteome</keyword>
<keyword evidence="1" id="KW-0472">Membrane</keyword>
<sequence>MFNNISAKADKYIVFILIFILSNILAYPAFSSVCRNYNGQNICILNINRSAKNYWEYRASITVDGQKKPLEVYNCRQRFKVQPNGTVVPFEHQDPGDLICRFFKNTSYERN</sequence>
<accession>A0ABR8CSI8</accession>
<evidence type="ECO:0000313" key="3">
    <source>
        <dbReference type="Proteomes" id="UP000607281"/>
    </source>
</evidence>
<reference evidence="2 3" key="1">
    <citation type="journal article" date="2020" name="ISME J.">
        <title>Comparative genomics reveals insights into cyanobacterial evolution and habitat adaptation.</title>
        <authorList>
            <person name="Chen M.Y."/>
            <person name="Teng W.K."/>
            <person name="Zhao L."/>
            <person name="Hu C.X."/>
            <person name="Zhou Y.K."/>
            <person name="Han B.P."/>
            <person name="Song L.R."/>
            <person name="Shu W.S."/>
        </authorList>
    </citation>
    <scope>NUCLEOTIDE SEQUENCE [LARGE SCALE GENOMIC DNA]</scope>
    <source>
        <strain evidence="2 3">FACHB-260</strain>
    </source>
</reference>
<dbReference type="RefSeq" id="WP_190408361.1">
    <property type="nucleotide sequence ID" value="NZ_JACJRF010000033.1"/>
</dbReference>
<dbReference type="EMBL" id="JACJRF010000033">
    <property type="protein sequence ID" value="MBD2345934.1"/>
    <property type="molecule type" value="Genomic_DNA"/>
</dbReference>
<evidence type="ECO:0000256" key="1">
    <source>
        <dbReference type="SAM" id="Phobius"/>
    </source>
</evidence>
<name>A0ABR8CSI8_9NOST</name>
<gene>
    <name evidence="2" type="ORF">H6G18_17535</name>
</gene>
<comment type="caution">
    <text evidence="2">The sequence shown here is derived from an EMBL/GenBank/DDBJ whole genome shotgun (WGS) entry which is preliminary data.</text>
</comment>
<organism evidence="2 3">
    <name type="scientific">Anabaena subtropica FACHB-260</name>
    <dbReference type="NCBI Taxonomy" id="2692884"/>
    <lineage>
        <taxon>Bacteria</taxon>
        <taxon>Bacillati</taxon>
        <taxon>Cyanobacteriota</taxon>
        <taxon>Cyanophyceae</taxon>
        <taxon>Nostocales</taxon>
        <taxon>Nostocaceae</taxon>
        <taxon>Anabaena</taxon>
    </lineage>
</organism>
<protein>
    <submittedName>
        <fullName evidence="2">Uncharacterized protein</fullName>
    </submittedName>
</protein>
<feature type="transmembrane region" description="Helical" evidence="1">
    <location>
        <begin position="12"/>
        <end position="30"/>
    </location>
</feature>
<evidence type="ECO:0000313" key="2">
    <source>
        <dbReference type="EMBL" id="MBD2345934.1"/>
    </source>
</evidence>